<feature type="domain" description="C2H2-type" evidence="7">
    <location>
        <begin position="810"/>
        <end position="836"/>
    </location>
</feature>
<dbReference type="RefSeq" id="XP_016841873.1">
    <property type="nucleotide sequence ID" value="XM_016986384.2"/>
</dbReference>
<evidence type="ECO:0000313" key="9">
    <source>
        <dbReference type="Proteomes" id="UP000002358"/>
    </source>
</evidence>
<feature type="region of interest" description="Disordered" evidence="6">
    <location>
        <begin position="681"/>
        <end position="700"/>
    </location>
</feature>
<dbReference type="SMART" id="SM00355">
    <property type="entry name" value="ZnF_C2H2"/>
    <property type="match status" value="19"/>
</dbReference>
<dbReference type="PROSITE" id="PS50157">
    <property type="entry name" value="ZINC_FINGER_C2H2_2"/>
    <property type="match status" value="8"/>
</dbReference>
<dbReference type="Gene3D" id="3.30.160.60">
    <property type="entry name" value="Classic Zinc Finger"/>
    <property type="match status" value="7"/>
</dbReference>
<dbReference type="SUPFAM" id="SSF57667">
    <property type="entry name" value="beta-beta-alpha zinc fingers"/>
    <property type="match status" value="4"/>
</dbReference>
<dbReference type="Proteomes" id="UP000002358">
    <property type="component" value="Unassembled WGS sequence"/>
</dbReference>
<evidence type="ECO:0000256" key="2">
    <source>
        <dbReference type="ARBA" id="ARBA00022737"/>
    </source>
</evidence>
<dbReference type="InterPro" id="IPR013087">
    <property type="entry name" value="Znf_C2H2_type"/>
</dbReference>
<feature type="domain" description="C2H2-type" evidence="7">
    <location>
        <begin position="837"/>
        <end position="865"/>
    </location>
</feature>
<keyword evidence="9" id="KW-1185">Reference proteome</keyword>
<feature type="region of interest" description="Disordered" evidence="6">
    <location>
        <begin position="74"/>
        <end position="127"/>
    </location>
</feature>
<dbReference type="OrthoDB" id="7788172at2759"/>
<feature type="compositionally biased region" description="Low complexity" evidence="6">
    <location>
        <begin position="266"/>
        <end position="276"/>
    </location>
</feature>
<evidence type="ECO:0000256" key="6">
    <source>
        <dbReference type="SAM" id="MobiDB-lite"/>
    </source>
</evidence>
<feature type="compositionally biased region" description="Basic and acidic residues" evidence="6">
    <location>
        <begin position="109"/>
        <end position="120"/>
    </location>
</feature>
<dbReference type="FunCoup" id="A0A7M7J519">
    <property type="interactions" value="156"/>
</dbReference>
<reference evidence="8" key="1">
    <citation type="submission" date="2021-01" db="UniProtKB">
        <authorList>
            <consortium name="EnsemblMetazoa"/>
        </authorList>
    </citation>
    <scope>IDENTIFICATION</scope>
</reference>
<feature type="compositionally biased region" description="Acidic residues" evidence="6">
    <location>
        <begin position="219"/>
        <end position="244"/>
    </location>
</feature>
<keyword evidence="3 5" id="KW-0863">Zinc-finger</keyword>
<evidence type="ECO:0000313" key="8">
    <source>
        <dbReference type="EnsemblMetazoa" id="XP_016841873"/>
    </source>
</evidence>
<dbReference type="InterPro" id="IPR003604">
    <property type="entry name" value="Matrin/U1-like-C_Znf_C2H2"/>
</dbReference>
<dbReference type="RefSeq" id="XP_016841876.1">
    <property type="nucleotide sequence ID" value="XM_016986387.2"/>
</dbReference>
<feature type="domain" description="C2H2-type" evidence="7">
    <location>
        <begin position="340"/>
        <end position="369"/>
    </location>
</feature>
<dbReference type="PANTHER" id="PTHR24379">
    <property type="entry name" value="KRAB AND ZINC FINGER DOMAIN-CONTAINING"/>
    <property type="match status" value="1"/>
</dbReference>
<feature type="region of interest" description="Disordered" evidence="6">
    <location>
        <begin position="150"/>
        <end position="182"/>
    </location>
</feature>
<dbReference type="InterPro" id="IPR036236">
    <property type="entry name" value="Znf_C2H2_sf"/>
</dbReference>
<feature type="region of interest" description="Disordered" evidence="6">
    <location>
        <begin position="211"/>
        <end position="329"/>
    </location>
</feature>
<dbReference type="SMART" id="SM00451">
    <property type="entry name" value="ZnF_U1"/>
    <property type="match status" value="3"/>
</dbReference>
<evidence type="ECO:0000256" key="4">
    <source>
        <dbReference type="ARBA" id="ARBA00022833"/>
    </source>
</evidence>
<dbReference type="AlphaFoldDB" id="A0A7M7J519"/>
<sequence length="1081" mass="122670">MQNFEDEDDTHFCNKCHTTINGLENYVRHRQSGCRTCTEGDKPVSVYHSPVSTPNVRYPEILNADAFFSSLELQSSAKPQPQRPTDLLDTKLRRSGRNEERKRKRMRKDKSPDEKPEESKPNLMPVVTDLDDLGIPSLVGFPEIVSTASKQASSAVPSGKLAGSSGVAAGGGAKAERSATDRKRADWLEDTILTDLAETKEELRNLDSYAEYDYAQHDEDSDDESLDVDMVEEEFYSESDDPEHDQEYPPRSHTGGKWRPEGISSQEEAATAQQQQVNEDEAEADEPAHPPPTHTGGKWKPSYVQPKYEYESSKDAQQPPPGHTRGKWVPGAGADIGAGYWCSPCGRKLASRLVYNRHLRSDLHARRSMQEIDGAVQPRGVALPLPRRQQQLSQRQKVLATMKGESSPATCEADCGKRSSRKRQRPREERGQKKQKRRREKELLSCEICRARVRRAQMGKHLLSHYHCRVAGAMPSGCTQAARRFLLENMANIVRQCPFQCGPCRFYCNTGDTFLRHWRSDAHRNAVSKIAGSFVCALCDFCCDDNESVEAHIMKQGHQDVVSMINGSVPIVIRRQRVLTCPTCCRRFRYNIQLRFHAKETGHEICQSASDEYQRRLSCGLCGQIVRSLIALQRHQLSCHKAVALKSEQVKSDDEAETTPYFCSFCSVSFKTAHDAVLHRRTSSHKETVRSKRSGDGQETRRACPHCEVKRENLAEHRKHLLEEHSELCHRCAKCGERFALSQDVTRHTRENRCCSQEEKPSSSAVKAEQWSCDVCTFASDSGAEFLFHKILHDGPVEREEAAKSTQPCYVCPLCERTFRKCALRDHLRKHTGERPFPCGKCSATFARRSDRKLHQKNCQGAEGPVIRAKERKYICNECDGAFYTKHILRQHMTRHAGKQYKCGLPGCPTILRTETELKHHRRLVHDSGSDQRREFQCGDCSYAAKTKVQLVRHRKRHELSDDENSGQSLKCQYSGCNFTTRISSHLKRHVRLHTGKKPYKCRHCPYASNNLENLRKHVLSTNLHPGKMIYQCESCGAYQTNFSKELRAHLLHSHPDEYPTPSDASNYIATIFDEASGADF</sequence>
<feature type="region of interest" description="Disordered" evidence="6">
    <location>
        <begin position="401"/>
        <end position="437"/>
    </location>
</feature>
<feature type="domain" description="C2H2-type" evidence="7">
    <location>
        <begin position="730"/>
        <end position="761"/>
    </location>
</feature>
<dbReference type="GeneID" id="100116047"/>
<dbReference type="InParanoid" id="A0A7M7J519"/>
<feature type="compositionally biased region" description="Basic and acidic residues" evidence="6">
    <location>
        <begin position="86"/>
        <end position="101"/>
    </location>
</feature>
<feature type="domain" description="C2H2-type" evidence="7">
    <location>
        <begin position="936"/>
        <end position="963"/>
    </location>
</feature>
<protein>
    <recommendedName>
        <fullName evidence="7">C2H2-type domain-containing protein</fullName>
    </recommendedName>
</protein>
<keyword evidence="1" id="KW-0479">Metal-binding</keyword>
<organism evidence="8 9">
    <name type="scientific">Nasonia vitripennis</name>
    <name type="common">Parasitic wasp</name>
    <dbReference type="NCBI Taxonomy" id="7425"/>
    <lineage>
        <taxon>Eukaryota</taxon>
        <taxon>Metazoa</taxon>
        <taxon>Ecdysozoa</taxon>
        <taxon>Arthropoda</taxon>
        <taxon>Hexapoda</taxon>
        <taxon>Insecta</taxon>
        <taxon>Pterygota</taxon>
        <taxon>Neoptera</taxon>
        <taxon>Endopterygota</taxon>
        <taxon>Hymenoptera</taxon>
        <taxon>Apocrita</taxon>
        <taxon>Proctotrupomorpha</taxon>
        <taxon>Chalcidoidea</taxon>
        <taxon>Pteromalidae</taxon>
        <taxon>Pteromalinae</taxon>
        <taxon>Nasonia</taxon>
    </lineage>
</organism>
<dbReference type="PANTHER" id="PTHR24379:SF121">
    <property type="entry name" value="C2H2-TYPE DOMAIN-CONTAINING PROTEIN"/>
    <property type="match status" value="1"/>
</dbReference>
<dbReference type="KEGG" id="nvi:100116047"/>
<feature type="compositionally biased region" description="Low complexity" evidence="6">
    <location>
        <begin position="158"/>
        <end position="167"/>
    </location>
</feature>
<accession>A0A7M7J519</accession>
<evidence type="ECO:0000259" key="7">
    <source>
        <dbReference type="PROSITE" id="PS50157"/>
    </source>
</evidence>
<dbReference type="Pfam" id="PF00096">
    <property type="entry name" value="zf-C2H2"/>
    <property type="match status" value="1"/>
</dbReference>
<feature type="domain" description="C2H2-type" evidence="7">
    <location>
        <begin position="901"/>
        <end position="931"/>
    </location>
</feature>
<keyword evidence="2" id="KW-0677">Repeat</keyword>
<name>A0A7M7J519_NASVI</name>
<proteinExistence type="predicted"/>
<dbReference type="PROSITE" id="PS00028">
    <property type="entry name" value="ZINC_FINGER_C2H2_1"/>
    <property type="match status" value="6"/>
</dbReference>
<dbReference type="RefSeq" id="XP_031781634.1">
    <property type="nucleotide sequence ID" value="XM_031925774.1"/>
</dbReference>
<dbReference type="EnsemblMetazoa" id="XM_016986387">
    <property type="protein sequence ID" value="XP_016841876"/>
    <property type="gene ID" value="LOC100116047"/>
</dbReference>
<keyword evidence="4" id="KW-0862">Zinc</keyword>
<dbReference type="EnsemblMetazoa" id="XM_031925774">
    <property type="protein sequence ID" value="XP_031781634"/>
    <property type="gene ID" value="LOC100116047"/>
</dbReference>
<evidence type="ECO:0000256" key="1">
    <source>
        <dbReference type="ARBA" id="ARBA00022723"/>
    </source>
</evidence>
<dbReference type="EnsemblMetazoa" id="XM_016986384">
    <property type="protein sequence ID" value="XP_016841873"/>
    <property type="gene ID" value="LOC100116047"/>
</dbReference>
<dbReference type="GO" id="GO:0008270">
    <property type="term" value="F:zinc ion binding"/>
    <property type="evidence" value="ECO:0007669"/>
    <property type="project" value="UniProtKB-KW"/>
</dbReference>
<feature type="domain" description="C2H2-type" evidence="7">
    <location>
        <begin position="970"/>
        <end position="999"/>
    </location>
</feature>
<evidence type="ECO:0000256" key="3">
    <source>
        <dbReference type="ARBA" id="ARBA00022771"/>
    </source>
</evidence>
<feature type="domain" description="C2H2-type" evidence="7">
    <location>
        <begin position="874"/>
        <end position="901"/>
    </location>
</feature>
<evidence type="ECO:0000256" key="5">
    <source>
        <dbReference type="PROSITE-ProRule" id="PRU00042"/>
    </source>
</evidence>
<dbReference type="GO" id="GO:0003676">
    <property type="term" value="F:nucleic acid binding"/>
    <property type="evidence" value="ECO:0007669"/>
    <property type="project" value="InterPro"/>
</dbReference>